<dbReference type="AlphaFoldDB" id="A0A9E6PTJ9"/>
<evidence type="ECO:0000313" key="3">
    <source>
        <dbReference type="Proteomes" id="UP000633418"/>
    </source>
</evidence>
<protein>
    <recommendedName>
        <fullName evidence="1">Minor tail T domain-containing protein</fullName>
    </recommendedName>
</protein>
<accession>A0A9E6PTJ9</accession>
<reference evidence="2 3" key="1">
    <citation type="journal article" date="2020" name="Microorganisms">
        <title>Reliable Identification of Environmental Pseudomonas Isolates Using the rpoD Gene.</title>
        <authorList>
            <consortium name="The Broad Institute Genome Sequencing Platform"/>
            <person name="Girard L."/>
            <person name="Lood C."/>
            <person name="Rokni-Zadeh H."/>
            <person name="van Noort V."/>
            <person name="Lavigne R."/>
            <person name="De Mot R."/>
        </authorList>
    </citation>
    <scope>NUCLEOTIDE SEQUENCE [LARGE SCALE GENOMIC DNA]</scope>
    <source>
        <strain evidence="2 3">RW9S1A</strain>
    </source>
</reference>
<keyword evidence="3" id="KW-1185">Reference proteome</keyword>
<evidence type="ECO:0000259" key="1">
    <source>
        <dbReference type="Pfam" id="PF06223"/>
    </source>
</evidence>
<evidence type="ECO:0000313" key="2">
    <source>
        <dbReference type="EMBL" id="QXI37367.1"/>
    </source>
</evidence>
<dbReference type="Proteomes" id="UP000633418">
    <property type="component" value="Chromosome"/>
</dbReference>
<organism evidence="2 3">
    <name type="scientific">Pseudomonas xantholysinigenes</name>
    <dbReference type="NCBI Taxonomy" id="2745490"/>
    <lineage>
        <taxon>Bacteria</taxon>
        <taxon>Pseudomonadati</taxon>
        <taxon>Pseudomonadota</taxon>
        <taxon>Gammaproteobacteria</taxon>
        <taxon>Pseudomonadales</taxon>
        <taxon>Pseudomonadaceae</taxon>
        <taxon>Pseudomonas</taxon>
    </lineage>
</organism>
<dbReference type="Pfam" id="PF06223">
    <property type="entry name" value="Phage_tail_T"/>
    <property type="match status" value="1"/>
</dbReference>
<dbReference type="KEGG" id="pxn:HU772_018785"/>
<reference evidence="2 3" key="2">
    <citation type="journal article" date="2021" name="Microorganisms">
        <title>The Ever-Expanding Pseudomonas Genus: Description of 43 New Species and Partition of the Pseudomonas putida Group.</title>
        <authorList>
            <person name="Girard L."/>
            <person name="Lood C."/>
            <person name="Hofte M."/>
            <person name="Vandamme P."/>
            <person name="Rokni-Zadeh H."/>
            <person name="van Noort V."/>
            <person name="Lavigne R."/>
            <person name="De Mot R."/>
        </authorList>
    </citation>
    <scope>NUCLEOTIDE SEQUENCE [LARGE SCALE GENOMIC DNA]</scope>
    <source>
        <strain evidence="2 3">RW9S1A</strain>
    </source>
</reference>
<dbReference type="InterPro" id="IPR009350">
    <property type="entry name" value="Phage_tail_T"/>
</dbReference>
<dbReference type="RefSeq" id="WP_186660091.1">
    <property type="nucleotide sequence ID" value="NZ_CP077095.1"/>
</dbReference>
<feature type="domain" description="Minor tail T" evidence="1">
    <location>
        <begin position="18"/>
        <end position="76"/>
    </location>
</feature>
<dbReference type="EMBL" id="CP077095">
    <property type="protein sequence ID" value="QXI37367.1"/>
    <property type="molecule type" value="Genomic_DNA"/>
</dbReference>
<gene>
    <name evidence="2" type="ORF">HU772_018785</name>
</gene>
<name>A0A9E6PTJ9_9PSED</name>
<proteinExistence type="predicted"/>
<sequence length="84" mass="9365">MLNGIGGRTISEAKERLSYAEARDWAQYLQRHGSLHGGRRLEASIAMLALQANHQAGGTAELIDFMPHERRQGVSLESAMQQWC</sequence>